<dbReference type="RefSeq" id="WP_136452217.1">
    <property type="nucleotide sequence ID" value="NZ_SSTI01000013.1"/>
</dbReference>
<dbReference type="Proteomes" id="UP000308038">
    <property type="component" value="Unassembled WGS sequence"/>
</dbReference>
<proteinExistence type="predicted"/>
<organism evidence="2 3">
    <name type="scientific">Sphingomonas olei</name>
    <dbReference type="NCBI Taxonomy" id="1886787"/>
    <lineage>
        <taxon>Bacteria</taxon>
        <taxon>Pseudomonadati</taxon>
        <taxon>Pseudomonadota</taxon>
        <taxon>Alphaproteobacteria</taxon>
        <taxon>Sphingomonadales</taxon>
        <taxon>Sphingomonadaceae</taxon>
        <taxon>Sphingomonas</taxon>
    </lineage>
</organism>
<name>A0ABY2QG15_9SPHN</name>
<dbReference type="EMBL" id="SSTI01000013">
    <property type="protein sequence ID" value="THG37834.1"/>
    <property type="molecule type" value="Genomic_DNA"/>
</dbReference>
<accession>A0ABY2QG15</accession>
<gene>
    <name evidence="2" type="ORF">E5988_15095</name>
</gene>
<feature type="region of interest" description="Disordered" evidence="1">
    <location>
        <begin position="30"/>
        <end position="51"/>
    </location>
</feature>
<protein>
    <submittedName>
        <fullName evidence="2">Uncharacterized protein</fullName>
    </submittedName>
</protein>
<reference evidence="2 3" key="1">
    <citation type="submission" date="2019-04" db="EMBL/GenBank/DDBJ databases">
        <title>Microbes associate with the intestines of laboratory mice.</title>
        <authorList>
            <person name="Navarre W."/>
            <person name="Wong E."/>
            <person name="Huang K.C."/>
            <person name="Tropini C."/>
            <person name="Ng K."/>
            <person name="Yu B."/>
        </authorList>
    </citation>
    <scope>NUCLEOTIDE SEQUENCE [LARGE SCALE GENOMIC DNA]</scope>
    <source>
        <strain evidence="2 3">NM83_B4-11</strain>
    </source>
</reference>
<evidence type="ECO:0000313" key="2">
    <source>
        <dbReference type="EMBL" id="THG37834.1"/>
    </source>
</evidence>
<sequence length="184" mass="21007">MVGLFVPSLWFVLRQDRQQGAVEQVDVTGPEKAWRQQRPGKVSQHDEELASRNRLQPWQAYRIAAQRVADLAVKREQDRKRRGRLLRVEISRWCRLPPTTRPERRAAVSAHELDAIRPDEPWRVSWPTTPTVILSPSAMPVTEDERQRRLCVEISSARLVRFGKAVAAPSEIELASRSAETSGA</sequence>
<comment type="caution">
    <text evidence="2">The sequence shown here is derived from an EMBL/GenBank/DDBJ whole genome shotgun (WGS) entry which is preliminary data.</text>
</comment>
<evidence type="ECO:0000256" key="1">
    <source>
        <dbReference type="SAM" id="MobiDB-lite"/>
    </source>
</evidence>
<keyword evidence="3" id="KW-1185">Reference proteome</keyword>
<evidence type="ECO:0000313" key="3">
    <source>
        <dbReference type="Proteomes" id="UP000308038"/>
    </source>
</evidence>